<dbReference type="EMBL" id="KI687070">
    <property type="protein sequence ID" value="ETK83126.1"/>
    <property type="molecule type" value="Genomic_DNA"/>
</dbReference>
<feature type="non-terminal residue" evidence="1">
    <location>
        <position position="1"/>
    </location>
</feature>
<proteinExistence type="predicted"/>
<name>W2GLK8_PHYNI</name>
<dbReference type="AlphaFoldDB" id="W2GLK8"/>
<accession>W2GLK8</accession>
<reference evidence="1" key="1">
    <citation type="submission" date="2013-11" db="EMBL/GenBank/DDBJ databases">
        <title>The Genome Sequence of Phytophthora parasitica CJ02B3.</title>
        <authorList>
            <consortium name="The Broad Institute Genomics Platform"/>
            <person name="Russ C."/>
            <person name="Tyler B."/>
            <person name="Panabieres F."/>
            <person name="Shan W."/>
            <person name="Tripathy S."/>
            <person name="Grunwald N."/>
            <person name="Machado M."/>
            <person name="Johnson C.S."/>
            <person name="Arredondo F."/>
            <person name="Hong C."/>
            <person name="Coffey M."/>
            <person name="Young S.K."/>
            <person name="Zeng Q."/>
            <person name="Gargeya S."/>
            <person name="Fitzgerald M."/>
            <person name="Abouelleil A."/>
            <person name="Alvarado L."/>
            <person name="Chapman S.B."/>
            <person name="Gainer-Dewar J."/>
            <person name="Goldberg J."/>
            <person name="Griggs A."/>
            <person name="Gujja S."/>
            <person name="Hansen M."/>
            <person name="Howarth C."/>
            <person name="Imamovic A."/>
            <person name="Ireland A."/>
            <person name="Larimer J."/>
            <person name="McCowan C."/>
            <person name="Murphy C."/>
            <person name="Pearson M."/>
            <person name="Poon T.W."/>
            <person name="Priest M."/>
            <person name="Roberts A."/>
            <person name="Saif S."/>
            <person name="Shea T."/>
            <person name="Sykes S."/>
            <person name="Wortman J."/>
            <person name="Nusbaum C."/>
            <person name="Birren B."/>
        </authorList>
    </citation>
    <scope>NUCLEOTIDE SEQUENCE [LARGE SCALE GENOMIC DNA]</scope>
    <source>
        <strain evidence="1">CJ02B3</strain>
    </source>
</reference>
<gene>
    <name evidence="1" type="ORF">L915_11595</name>
</gene>
<dbReference type="Proteomes" id="UP000053236">
    <property type="component" value="Unassembled WGS sequence"/>
</dbReference>
<sequence length="39" mass="4347">YSDSSDKIAKIRKETTNQLPNHENGHDAQAMVFTLLATT</sequence>
<organism evidence="1">
    <name type="scientific">Phytophthora nicotianae</name>
    <name type="common">Potato buckeye rot agent</name>
    <name type="synonym">Phytophthora parasitica</name>
    <dbReference type="NCBI Taxonomy" id="4792"/>
    <lineage>
        <taxon>Eukaryota</taxon>
        <taxon>Sar</taxon>
        <taxon>Stramenopiles</taxon>
        <taxon>Oomycota</taxon>
        <taxon>Peronosporomycetes</taxon>
        <taxon>Peronosporales</taxon>
        <taxon>Peronosporaceae</taxon>
        <taxon>Phytophthora</taxon>
    </lineage>
</organism>
<evidence type="ECO:0000313" key="1">
    <source>
        <dbReference type="EMBL" id="ETK83126.1"/>
    </source>
</evidence>
<protein>
    <submittedName>
        <fullName evidence="1">Uncharacterized protein</fullName>
    </submittedName>
</protein>